<dbReference type="Gene3D" id="2.60.40.1120">
    <property type="entry name" value="Carboxypeptidase-like, regulatory domain"/>
    <property type="match status" value="1"/>
</dbReference>
<evidence type="ECO:0000256" key="3">
    <source>
        <dbReference type="ARBA" id="ARBA00022452"/>
    </source>
</evidence>
<dbReference type="EMBL" id="QAOQ01000001">
    <property type="protein sequence ID" value="PTR01435.1"/>
    <property type="molecule type" value="Genomic_DNA"/>
</dbReference>
<dbReference type="AlphaFoldDB" id="A0A2T5JGA4"/>
<dbReference type="InterPro" id="IPR023996">
    <property type="entry name" value="TonB-dep_OMP_SusC/RagA"/>
</dbReference>
<dbReference type="SUPFAM" id="SSF49464">
    <property type="entry name" value="Carboxypeptidase regulatory domain-like"/>
    <property type="match status" value="1"/>
</dbReference>
<dbReference type="InterPro" id="IPR036942">
    <property type="entry name" value="Beta-barrel_TonB_sf"/>
</dbReference>
<keyword evidence="2 7" id="KW-0813">Transport</keyword>
<keyword evidence="11" id="KW-1185">Reference proteome</keyword>
<dbReference type="InterPro" id="IPR039426">
    <property type="entry name" value="TonB-dep_rcpt-like"/>
</dbReference>
<evidence type="ECO:0000313" key="10">
    <source>
        <dbReference type="EMBL" id="PTR01435.1"/>
    </source>
</evidence>
<dbReference type="InterPro" id="IPR037066">
    <property type="entry name" value="Plug_dom_sf"/>
</dbReference>
<evidence type="ECO:0000256" key="8">
    <source>
        <dbReference type="SAM" id="SignalP"/>
    </source>
</evidence>
<protein>
    <submittedName>
        <fullName evidence="10">TonB-linked SusC/RagA family outer membrane protein</fullName>
    </submittedName>
</protein>
<reference evidence="10 11" key="1">
    <citation type="submission" date="2018-04" db="EMBL/GenBank/DDBJ databases">
        <title>Genomic Encyclopedia of Archaeal and Bacterial Type Strains, Phase II (KMG-II): from individual species to whole genera.</title>
        <authorList>
            <person name="Goeker M."/>
        </authorList>
    </citation>
    <scope>NUCLEOTIDE SEQUENCE [LARGE SCALE GENOMIC DNA]</scope>
    <source>
        <strain evidence="10 11">DSM 26809</strain>
    </source>
</reference>
<dbReference type="GO" id="GO:0009279">
    <property type="term" value="C:cell outer membrane"/>
    <property type="evidence" value="ECO:0007669"/>
    <property type="project" value="UniProtKB-SubCell"/>
</dbReference>
<evidence type="ECO:0000259" key="9">
    <source>
        <dbReference type="Pfam" id="PF07715"/>
    </source>
</evidence>
<dbReference type="NCBIfam" id="TIGR04056">
    <property type="entry name" value="OMP_RagA_SusC"/>
    <property type="match status" value="1"/>
</dbReference>
<comment type="caution">
    <text evidence="10">The sequence shown here is derived from an EMBL/GenBank/DDBJ whole genome shotgun (WGS) entry which is preliminary data.</text>
</comment>
<evidence type="ECO:0000256" key="1">
    <source>
        <dbReference type="ARBA" id="ARBA00004571"/>
    </source>
</evidence>
<dbReference type="Pfam" id="PF07715">
    <property type="entry name" value="Plug"/>
    <property type="match status" value="1"/>
</dbReference>
<evidence type="ECO:0000313" key="11">
    <source>
        <dbReference type="Proteomes" id="UP000244168"/>
    </source>
</evidence>
<feature type="domain" description="TonB-dependent receptor plug" evidence="9">
    <location>
        <begin position="128"/>
        <end position="246"/>
    </location>
</feature>
<evidence type="ECO:0000256" key="6">
    <source>
        <dbReference type="ARBA" id="ARBA00023237"/>
    </source>
</evidence>
<organism evidence="10 11">
    <name type="scientific">Mucilaginibacter yixingensis</name>
    <dbReference type="NCBI Taxonomy" id="1295612"/>
    <lineage>
        <taxon>Bacteria</taxon>
        <taxon>Pseudomonadati</taxon>
        <taxon>Bacteroidota</taxon>
        <taxon>Sphingobacteriia</taxon>
        <taxon>Sphingobacteriales</taxon>
        <taxon>Sphingobacteriaceae</taxon>
        <taxon>Mucilaginibacter</taxon>
    </lineage>
</organism>
<dbReference type="OrthoDB" id="830178at2"/>
<evidence type="ECO:0000256" key="7">
    <source>
        <dbReference type="PROSITE-ProRule" id="PRU01360"/>
    </source>
</evidence>
<dbReference type="InterPro" id="IPR012910">
    <property type="entry name" value="Plug_dom"/>
</dbReference>
<name>A0A2T5JGA4_9SPHI</name>
<evidence type="ECO:0000256" key="5">
    <source>
        <dbReference type="ARBA" id="ARBA00023136"/>
    </source>
</evidence>
<keyword evidence="5 7" id="KW-0472">Membrane</keyword>
<keyword evidence="8" id="KW-0732">Signal</keyword>
<dbReference type="Pfam" id="PF13715">
    <property type="entry name" value="CarbopepD_reg_2"/>
    <property type="match status" value="1"/>
</dbReference>
<dbReference type="RefSeq" id="WP_107826822.1">
    <property type="nucleotide sequence ID" value="NZ_CP160205.1"/>
</dbReference>
<accession>A0A2T5JGA4</accession>
<comment type="similarity">
    <text evidence="7">Belongs to the TonB-dependent receptor family.</text>
</comment>
<keyword evidence="6 7" id="KW-0998">Cell outer membrane</keyword>
<keyword evidence="3 7" id="KW-1134">Transmembrane beta strand</keyword>
<dbReference type="SUPFAM" id="SSF56935">
    <property type="entry name" value="Porins"/>
    <property type="match status" value="1"/>
</dbReference>
<proteinExistence type="inferred from homology"/>
<feature type="signal peptide" evidence="8">
    <location>
        <begin position="1"/>
        <end position="27"/>
    </location>
</feature>
<dbReference type="Gene3D" id="2.170.130.10">
    <property type="entry name" value="TonB-dependent receptor, plug domain"/>
    <property type="match status" value="1"/>
</dbReference>
<dbReference type="InterPro" id="IPR008969">
    <property type="entry name" value="CarboxyPept-like_regulatory"/>
</dbReference>
<feature type="chain" id="PRO_5015512762" evidence="8">
    <location>
        <begin position="28"/>
        <end position="1053"/>
    </location>
</feature>
<keyword evidence="4 7" id="KW-0812">Transmembrane</keyword>
<dbReference type="Proteomes" id="UP000244168">
    <property type="component" value="Unassembled WGS sequence"/>
</dbReference>
<dbReference type="PROSITE" id="PS52016">
    <property type="entry name" value="TONB_DEPENDENT_REC_3"/>
    <property type="match status" value="1"/>
</dbReference>
<evidence type="ECO:0000256" key="4">
    <source>
        <dbReference type="ARBA" id="ARBA00022692"/>
    </source>
</evidence>
<sequence length="1053" mass="115494">MYISKKLVKVFLLPGIFFNLISITSVAQEKPQPGLKINGVVTEAATGKALPGISVSAVGFSAALTDSTGHFKLSVPNKRVILNFSGQGYHARQVALKSRETLKVELYDESLQSLSDVATTSYSNKPLLQTTQAVTTIQTNGSWNKAPETPDAYLQGRVAGLNATRRSGTPGIGADLLLRGYNSLYATSQPLIVVDGMIYDVSQYGSSLIGGHVTNHFANIDLKDIDNITVIKDGASMYGTRGANGVILITTGRAKDVATRFDFAAYGGFNNKVSEIPVMNAGTYRSYLSELLRTNPAYTTQSIQAQPYMNDNTSNPDYYRYHQNTDWQDKVMQNGYVQNYYLKVTGGDNIATYALSLGYLNNDGLTANTLLKRYETRFNANLNLSQKLKAQANLAFTRSEQQLRDQGLSFDTNPLYLAQVKAPFLSPFEISDAGVASPNVADADIFSISNPYAAATKIQELNRNYRFTGSISFVYEFNKKWTLQTLLGVNFDKVRENTFIPQEGIVPLNLPSAVALNRTAADVQRLFGVYNDTRLSFNYAVNPSHQFSANVGFRYNNNKTESDYGQGYNTASDKFVTLGGSNALLRVVGGDLGQWNWLNTYANVDYKAYDKYFLSLNLAVDGSSRFGKDIPSTLSINGNKFAVMPSVAAAWLISSEPFMAQNGFIETLKLRLSAGRVGNDDIGNYSARKYYVTQSLLSRQGLVLGNIGNSALQWEDNTKLNAGLDVSVLKDRLSFSFDVYQNNISKMLIYEPVYTSTGFSTALSNSGSMTNRGAEFAINARIINTRKIKWDAGFNISRYKTKMTALPSGDIVTDYAGATFLTTKGGSANAFYGYQTNGVYTSDAEATASGLLNKVSGGALVPFKGGDVRFVDRNGDKVVDERDRTVIGNPNPDFTGAFNSRLTVKRISLEALFAFSKGNSIYNGVRQELESMSGFQNQTPAVANRWQSAGQVTNMPRAVWGDPAANSRFSDRWIEDGSYLRLRTVSLSYDVPVKNTFLRSLTVYGIANNVFTFTKYLGYDPEFSASPSPFARGVDTGLEPQFRSLLFGVRVGL</sequence>
<evidence type="ECO:0000256" key="2">
    <source>
        <dbReference type="ARBA" id="ARBA00022448"/>
    </source>
</evidence>
<comment type="subcellular location">
    <subcellularLocation>
        <location evidence="1 7">Cell outer membrane</location>
        <topology evidence="1 7">Multi-pass membrane protein</topology>
    </subcellularLocation>
</comment>
<gene>
    <name evidence="10" type="ORF">C8P68_101669</name>
</gene>
<dbReference type="Gene3D" id="2.40.170.20">
    <property type="entry name" value="TonB-dependent receptor, beta-barrel domain"/>
    <property type="match status" value="1"/>
</dbReference>